<dbReference type="OMA" id="HFCRTTH"/>
<dbReference type="GeneID" id="111252089"/>
<dbReference type="Gene3D" id="3.90.79.10">
    <property type="entry name" value="Nucleoside Triphosphate Pyrophosphohydrolase"/>
    <property type="match status" value="1"/>
</dbReference>
<keyword evidence="17" id="KW-1185">Reference proteome</keyword>
<dbReference type="SUPFAM" id="SSF55811">
    <property type="entry name" value="Nudix"/>
    <property type="match status" value="1"/>
</dbReference>
<accession>A0A7M7KSI3</accession>
<proteinExistence type="predicted"/>
<reference evidence="16" key="1">
    <citation type="submission" date="2021-01" db="UniProtKB">
        <authorList>
            <consortium name="EnsemblMetazoa"/>
        </authorList>
    </citation>
    <scope>IDENTIFICATION</scope>
</reference>
<dbReference type="GO" id="GO:0005262">
    <property type="term" value="F:calcium channel activity"/>
    <property type="evidence" value="ECO:0007669"/>
    <property type="project" value="UniProtKB-KW"/>
</dbReference>
<dbReference type="PANTHER" id="PTHR13800">
    <property type="entry name" value="TRANSIENT RECEPTOR POTENTIAL CATION CHANNEL, SUBFAMILY M, MEMBER 6"/>
    <property type="match status" value="1"/>
</dbReference>
<dbReference type="Pfam" id="PF25508">
    <property type="entry name" value="TRPM2"/>
    <property type="match status" value="1"/>
</dbReference>
<evidence type="ECO:0000313" key="17">
    <source>
        <dbReference type="Proteomes" id="UP000594260"/>
    </source>
</evidence>
<feature type="transmembrane region" description="Helical" evidence="13">
    <location>
        <begin position="882"/>
        <end position="902"/>
    </location>
</feature>
<evidence type="ECO:0000256" key="6">
    <source>
        <dbReference type="ARBA" id="ARBA00022692"/>
    </source>
</evidence>
<feature type="transmembrane region" description="Helical" evidence="13">
    <location>
        <begin position="1018"/>
        <end position="1038"/>
    </location>
</feature>
<dbReference type="InParanoid" id="A0A7M7KSI3"/>
<keyword evidence="3" id="KW-1003">Cell membrane</keyword>
<feature type="domain" description="TRPM SLOG" evidence="14">
    <location>
        <begin position="138"/>
        <end position="401"/>
    </location>
</feature>
<evidence type="ECO:0000313" key="16">
    <source>
        <dbReference type="EnsemblMetazoa" id="XP_022665230"/>
    </source>
</evidence>
<keyword evidence="5" id="KW-0107">Calcium channel</keyword>
<dbReference type="RefSeq" id="XP_022665230.1">
    <property type="nucleotide sequence ID" value="XM_022809495.1"/>
</dbReference>
<keyword evidence="12" id="KW-0175">Coiled coil</keyword>
<name>A0A7M7KSI3_VARDE</name>
<evidence type="ECO:0000256" key="2">
    <source>
        <dbReference type="ARBA" id="ARBA00022448"/>
    </source>
</evidence>
<keyword evidence="8 13" id="KW-1133">Transmembrane helix</keyword>
<dbReference type="InterPro" id="IPR015797">
    <property type="entry name" value="NUDIX_hydrolase-like_dom_sf"/>
</dbReference>
<evidence type="ECO:0000256" key="10">
    <source>
        <dbReference type="ARBA" id="ARBA00023136"/>
    </source>
</evidence>
<evidence type="ECO:0000256" key="13">
    <source>
        <dbReference type="SAM" id="Phobius"/>
    </source>
</evidence>
<evidence type="ECO:0000256" key="9">
    <source>
        <dbReference type="ARBA" id="ARBA00023065"/>
    </source>
</evidence>
<keyword evidence="9" id="KW-0406">Ion transport</keyword>
<evidence type="ECO:0000256" key="8">
    <source>
        <dbReference type="ARBA" id="ARBA00022989"/>
    </source>
</evidence>
<dbReference type="Proteomes" id="UP000594260">
    <property type="component" value="Unplaced"/>
</dbReference>
<keyword evidence="4" id="KW-0109">Calcium transport</keyword>
<dbReference type="EnsemblMetazoa" id="XM_022809495">
    <property type="protein sequence ID" value="XP_022665230"/>
    <property type="gene ID" value="LOC111252089"/>
</dbReference>
<dbReference type="Pfam" id="PF25969">
    <property type="entry name" value="NUDT9_N"/>
    <property type="match status" value="1"/>
</dbReference>
<evidence type="ECO:0000256" key="11">
    <source>
        <dbReference type="ARBA" id="ARBA00023303"/>
    </source>
</evidence>
<evidence type="ECO:0000259" key="14">
    <source>
        <dbReference type="Pfam" id="PF18139"/>
    </source>
</evidence>
<evidence type="ECO:0000256" key="1">
    <source>
        <dbReference type="ARBA" id="ARBA00004651"/>
    </source>
</evidence>
<feature type="coiled-coil region" evidence="12">
    <location>
        <begin position="1234"/>
        <end position="1280"/>
    </location>
</feature>
<dbReference type="PANTHER" id="PTHR13800:SF1">
    <property type="entry name" value="TRANSIENT RECEPTOR POTENTIAL CATION CHANNEL TRPM"/>
    <property type="match status" value="1"/>
</dbReference>
<protein>
    <submittedName>
        <fullName evidence="16">Uncharacterized protein</fullName>
    </submittedName>
</protein>
<dbReference type="OrthoDB" id="301415at2759"/>
<keyword evidence="11" id="KW-0407">Ion channel</keyword>
<feature type="transmembrane region" description="Helical" evidence="13">
    <location>
        <begin position="1170"/>
        <end position="1191"/>
    </location>
</feature>
<evidence type="ECO:0000256" key="3">
    <source>
        <dbReference type="ARBA" id="ARBA00022475"/>
    </source>
</evidence>
<dbReference type="Pfam" id="PF18139">
    <property type="entry name" value="LSDAT_euk"/>
    <property type="match status" value="1"/>
</dbReference>
<keyword evidence="6 13" id="KW-0812">Transmembrane</keyword>
<evidence type="ECO:0000256" key="4">
    <source>
        <dbReference type="ARBA" id="ARBA00022568"/>
    </source>
</evidence>
<feature type="domain" description="TRPM-like" evidence="15">
    <location>
        <begin position="633"/>
        <end position="753"/>
    </location>
</feature>
<keyword evidence="2" id="KW-0813">Transport</keyword>
<evidence type="ECO:0000256" key="5">
    <source>
        <dbReference type="ARBA" id="ARBA00022673"/>
    </source>
</evidence>
<comment type="subcellular location">
    <subcellularLocation>
        <location evidence="1">Cell membrane</location>
        <topology evidence="1">Multi-pass membrane protein</topology>
    </subcellularLocation>
</comment>
<evidence type="ECO:0000256" key="12">
    <source>
        <dbReference type="SAM" id="Coils"/>
    </source>
</evidence>
<keyword evidence="10 13" id="KW-0472">Membrane</keyword>
<sequence length="1628" mass="187298">MNGSTSIIVVLHCVTHRETKHYLNDKFITPSWSRPQYFRMKSTSKLYRRLTSRERPALSPQWSLDVADIGRTSPRTRKRRSKKIEEEDELSDVTAVPLINLNTVIPAPEPLELSSHYLINRANAHFFKCFAFEAESRPFIVVRHDVNAEDVTSVMQTDWRFVVPRIALFLVSDVGPMAEWSQPRQLDAFKCGLIKAANTTHMWIFTNGLNTGIAQEIGDAVAEELSRRRAKRCHKHPARKKQHKPPLTLVGLAREDLILGAERFTNSDGSDVNIQVDANKPEEQRFELNPDHTHYIIVRDDTVHKTGINQYTLRFERVLACLGARKTEDATTVETHRKVARQASAISMQLPLVAVLIQGDFQSAKFIFDRLQKELPILVFEGTGGLANLIAFVYNEVQRRAPNVWDAEFIEEFVKPELTAMICAQQPMYSEQTQARNAYRDRILEIVRLACHKQQGAHLTVVHTRNRSCDLEKLDQVLLKALFKSQRAEQTVWYSQLKKDLQLTIDWNSPKVALVEVFQKDSSNKFQVDSGIFMEALLREDREEFIDIFLRRQFQLSKFLSKGRLKLIFQKVLSEDFFFLVCWMGALGNTSYRVSDDFIEADLNWLIELCTGLPDYVSSEHLSMAAAGMCTGDETQAERKALVILALWAVFTHRRKLTKILWKHSEQPIHLALIISTAYARLMDYARDPAAKAELEESSREFSEIATGILDLSWATDAGCRAYDILSEESSDWNEKTAVELAAQGKNMMFLAHPCCQKWITNLFMGRITVRDMCWGICTFPQFVKIQLCAFFILPMYLFIRFKDDPHQMEYKPEIDEDDEDFDFVDEAPVLTKERVARDIIHSKARAMSLFLKQRKQERENENFPPLWKMIYLMWSAPITKFWTFQMFYILYLLLFSVAVLLPSCGYQPLDLAVCIWTFLIAVETCRRTYVSHQQYKRVPLALRCFEILFMFGLVGLYGWSRVLKRTDILSPYSAKVLQCFGLLYSYYRQIFIYLPISPTLGPLLYRIKYMVSEDFINFMRMALLVMISGGIAVQAMMYPDHPWNWNLARMTVYRAVFSLFLTPVTELGDFKPAACPRLDRSEFDDECLAVGPFVNATDSNHLCPLKGFWTYAFSIQYLILLKIILMTLLYALFSNTARRIEAASDNIWKFQRYQLVIDFKNRLCLPPPLNIISYILVLLDLTIGNLFRLIKKCCCTRKDDDSGLLPLPVMPAGTTGKDSSFEYWRQISQDYWAAREESELEEKRNKEELERQQKVLDEVDNHRAQLASMRAEMKELNRLMLQTRNYLAEVKHSAQAQSVVDGVGTPGAPDAARQAHFLAKSSPYPATKVLRFPVPDKYVPWEVMWLDYDPIVFTKPSNCFSAELQPYIDEDVLQLKFENQRVPKYQWNGVFISPAGIITDRKSWIVEASQSVIYLLEPEGVPRNPYGRTGLRGKGGLCRWGPNHFVLFVISRWQTSRVHLVGGKGLEVALMRATRGGHYSLPGDFVPGEDLYVSLATFFKSTDEVTLKYPKEQEHIKGFFQSMIRQSTSVTGTPTSETTPTPTEDRVRVEIVDKGYMDDPLNTDNCWKEVELWSVHYTPESNENISAHFDKALAWHLVTEDLFPKIHSGQAALLSKVVKQVSNSPLP</sequence>
<organism evidence="16 17">
    <name type="scientific">Varroa destructor</name>
    <name type="common">Honeybee mite</name>
    <dbReference type="NCBI Taxonomy" id="109461"/>
    <lineage>
        <taxon>Eukaryota</taxon>
        <taxon>Metazoa</taxon>
        <taxon>Ecdysozoa</taxon>
        <taxon>Arthropoda</taxon>
        <taxon>Chelicerata</taxon>
        <taxon>Arachnida</taxon>
        <taxon>Acari</taxon>
        <taxon>Parasitiformes</taxon>
        <taxon>Mesostigmata</taxon>
        <taxon>Gamasina</taxon>
        <taxon>Dermanyssoidea</taxon>
        <taxon>Varroidae</taxon>
        <taxon>Varroa</taxon>
    </lineage>
</organism>
<dbReference type="InterPro" id="IPR041491">
    <property type="entry name" value="TRPM_SLOG"/>
</dbReference>
<feature type="transmembrane region" description="Helical" evidence="13">
    <location>
        <begin position="783"/>
        <end position="800"/>
    </location>
</feature>
<dbReference type="InterPro" id="IPR050927">
    <property type="entry name" value="TRPM"/>
</dbReference>
<evidence type="ECO:0000259" key="15">
    <source>
        <dbReference type="Pfam" id="PF25508"/>
    </source>
</evidence>
<feature type="transmembrane region" description="Helical" evidence="13">
    <location>
        <begin position="939"/>
        <end position="960"/>
    </location>
</feature>
<dbReference type="KEGG" id="vde:111252089"/>
<dbReference type="InterPro" id="IPR057366">
    <property type="entry name" value="TRPM-like"/>
</dbReference>
<feature type="transmembrane region" description="Helical" evidence="13">
    <location>
        <begin position="1109"/>
        <end position="1134"/>
    </location>
</feature>
<evidence type="ECO:0000256" key="7">
    <source>
        <dbReference type="ARBA" id="ARBA00022837"/>
    </source>
</evidence>
<dbReference type="GO" id="GO:0005886">
    <property type="term" value="C:plasma membrane"/>
    <property type="evidence" value="ECO:0007669"/>
    <property type="project" value="UniProtKB-SubCell"/>
</dbReference>
<keyword evidence="7" id="KW-0106">Calcium</keyword>